<feature type="transmembrane region" description="Helical" evidence="1">
    <location>
        <begin position="287"/>
        <end position="308"/>
    </location>
</feature>
<feature type="transmembrane region" description="Helical" evidence="1">
    <location>
        <begin position="38"/>
        <end position="63"/>
    </location>
</feature>
<feature type="transmembrane region" description="Helical" evidence="1">
    <location>
        <begin position="101"/>
        <end position="118"/>
    </location>
</feature>
<evidence type="ECO:0000256" key="1">
    <source>
        <dbReference type="SAM" id="Phobius"/>
    </source>
</evidence>
<name>A0A5C7FXK4_9BACT</name>
<feature type="transmembrane region" description="Helical" evidence="1">
    <location>
        <begin position="173"/>
        <end position="196"/>
    </location>
</feature>
<keyword evidence="1" id="KW-0472">Membrane</keyword>
<dbReference type="OrthoDB" id="327621at2"/>
<evidence type="ECO:0000313" key="4">
    <source>
        <dbReference type="Proteomes" id="UP000321907"/>
    </source>
</evidence>
<sequence>MTKITRLSIKLLARHSDLKPEELDEALDTHVYADAGRWFWLLRLLLPAIGIGFLACGILFFFAYNWSEIPKFGQLGIAAGAVIIPCVLSLIPSFTELIRKLLLTAAAFLVGPLFGVFGQIYQTGANAYDLFLAWCIFILVWVLAINFAPLWVLFLTLVNTTIVLYSEQVASGWSYTMLMFLLFIVNSVAVAGFVLADARMSGVDYPDWFKKTTALAAVAAGTVCCCSAVLDLDDKPAQVFYLVPVLALFAAVAWAAKRYKNLYHLTLLALACIAIVASIIIRAGFSTAAFLFAAIWVVGATTGSLIVLNNLRKVWRHD</sequence>
<comment type="caution">
    <text evidence="3">The sequence shown here is derived from an EMBL/GenBank/DDBJ whole genome shotgun (WGS) entry which is preliminary data.</text>
</comment>
<protein>
    <submittedName>
        <fullName evidence="3">DUF2157 domain-containing protein</fullName>
    </submittedName>
</protein>
<feature type="transmembrane region" description="Helical" evidence="1">
    <location>
        <begin position="130"/>
        <end position="153"/>
    </location>
</feature>
<feature type="transmembrane region" description="Helical" evidence="1">
    <location>
        <begin position="75"/>
        <end position="95"/>
    </location>
</feature>
<keyword evidence="1" id="KW-1133">Transmembrane helix</keyword>
<accession>A0A5C7FXK4</accession>
<gene>
    <name evidence="3" type="ORF">FUA23_09670</name>
</gene>
<reference evidence="3 4" key="1">
    <citation type="submission" date="2019-08" db="EMBL/GenBank/DDBJ databases">
        <title>Lewinella sp. strain SSH13 Genome sequencing and assembly.</title>
        <authorList>
            <person name="Kim I."/>
        </authorList>
    </citation>
    <scope>NUCLEOTIDE SEQUENCE [LARGE SCALE GENOMIC DNA]</scope>
    <source>
        <strain evidence="3 4">SSH13</strain>
    </source>
</reference>
<dbReference type="Pfam" id="PF09925">
    <property type="entry name" value="DUF2157"/>
    <property type="match status" value="1"/>
</dbReference>
<dbReference type="AlphaFoldDB" id="A0A5C7FXK4"/>
<keyword evidence="1" id="KW-0812">Transmembrane</keyword>
<dbReference type="EMBL" id="VOXD01000012">
    <property type="protein sequence ID" value="TXF89706.1"/>
    <property type="molecule type" value="Genomic_DNA"/>
</dbReference>
<evidence type="ECO:0000259" key="2">
    <source>
        <dbReference type="Pfam" id="PF09925"/>
    </source>
</evidence>
<feature type="transmembrane region" description="Helical" evidence="1">
    <location>
        <begin position="236"/>
        <end position="255"/>
    </location>
</feature>
<dbReference type="Proteomes" id="UP000321907">
    <property type="component" value="Unassembled WGS sequence"/>
</dbReference>
<dbReference type="InterPro" id="IPR018677">
    <property type="entry name" value="DUF2157"/>
</dbReference>
<feature type="domain" description="DUF2157" evidence="2">
    <location>
        <begin position="44"/>
        <end position="151"/>
    </location>
</feature>
<proteinExistence type="predicted"/>
<organism evidence="3 4">
    <name type="scientific">Neolewinella aurantiaca</name>
    <dbReference type="NCBI Taxonomy" id="2602767"/>
    <lineage>
        <taxon>Bacteria</taxon>
        <taxon>Pseudomonadati</taxon>
        <taxon>Bacteroidota</taxon>
        <taxon>Saprospiria</taxon>
        <taxon>Saprospirales</taxon>
        <taxon>Lewinellaceae</taxon>
        <taxon>Neolewinella</taxon>
    </lineage>
</organism>
<dbReference type="RefSeq" id="WP_147930536.1">
    <property type="nucleotide sequence ID" value="NZ_VOXD01000012.1"/>
</dbReference>
<keyword evidence="4" id="KW-1185">Reference proteome</keyword>
<feature type="transmembrane region" description="Helical" evidence="1">
    <location>
        <begin position="262"/>
        <end position="281"/>
    </location>
</feature>
<evidence type="ECO:0000313" key="3">
    <source>
        <dbReference type="EMBL" id="TXF89706.1"/>
    </source>
</evidence>